<evidence type="ECO:0000313" key="2">
    <source>
        <dbReference type="Proteomes" id="UP001056978"/>
    </source>
</evidence>
<keyword evidence="2" id="KW-1185">Reference proteome</keyword>
<protein>
    <submittedName>
        <fullName evidence="1">Nucleoside transporter 3</fullName>
    </submittedName>
</protein>
<name>A0ACB9Y765_PLABR</name>
<reference evidence="1" key="1">
    <citation type="submission" date="2022-06" db="EMBL/GenBank/DDBJ databases">
        <title>The First Complete Genome of the Simian Malaria Parasite Plasmodium brasilianum.</title>
        <authorList>
            <person name="Bajic M."/>
            <person name="Ravishankar S."/>
        </authorList>
    </citation>
    <scope>NUCLEOTIDE SEQUENCE</scope>
    <source>
        <strain evidence="1">Bolivian I</strain>
    </source>
</reference>
<dbReference type="EMBL" id="CM043780">
    <property type="protein sequence ID" value="KAI4836602.1"/>
    <property type="molecule type" value="Genomic_DNA"/>
</dbReference>
<dbReference type="Proteomes" id="UP001056978">
    <property type="component" value="Chromosome 12"/>
</dbReference>
<proteinExistence type="predicted"/>
<organism evidence="1 2">
    <name type="scientific">Plasmodium brasilianum</name>
    <dbReference type="NCBI Taxonomy" id="5824"/>
    <lineage>
        <taxon>Eukaryota</taxon>
        <taxon>Sar</taxon>
        <taxon>Alveolata</taxon>
        <taxon>Apicomplexa</taxon>
        <taxon>Aconoidasida</taxon>
        <taxon>Haemosporida</taxon>
        <taxon>Plasmodiidae</taxon>
        <taxon>Plasmodium</taxon>
        <taxon>Plasmodium (Plasmodium)</taxon>
    </lineage>
</organism>
<accession>A0ACB9Y765</accession>
<gene>
    <name evidence="1" type="ORF">MKS88_004401</name>
</gene>
<evidence type="ECO:0000313" key="1">
    <source>
        <dbReference type="EMBL" id="KAI4836602.1"/>
    </source>
</evidence>
<comment type="caution">
    <text evidence="1">The sequence shown here is derived from an EMBL/GenBank/DDBJ whole genome shotgun (WGS) entry which is preliminary data.</text>
</comment>
<sequence>MNNLEWKKSAPAASNNKDHVKGTSTTNTLINELYDSTKMSANIEELCEFDIEKRDELEEEKYYMLLSIAYGLIAILADAPYFIIVSMSDYFRHAFNVTDIMINEFALMESIILIVVCIFLHLIGSYRLRWNVYQPLLTMFSLGIIHLIVHFKSDYIGHKIVIFSAVPFGIISCVIKMTTIKICVLFRKQYCSAYVCGLSMSGFLVFVLYVLGAYVFFENDINKFCKMFSLFYGVISFLSIICFMILYKIYSLPFVKRLGEKFEDKGFLINKEILFDSFKSMSVVWEYMLIAFLANIFSYQIYPTVFPACIDENKEMKGLLSGVLLFGDSLAHLLVHIFSNFFIKINFVIYTIIKIFRLFFLPIFVILVLYKNSFLNSQYFLIPLAYTFGFTHGILSNSVFLKIPEACRKKNKEQYLKLAPNIVFLSFIFGTMIGVFISKIYMNARMDKEKNEVMKRRNVEMWKCGNVEMWKYSNIDMWKYSNIEMWKYSNIEMWKYSNIEMWKYSNIEMWKYSNIEMWKYSNTEIWIY</sequence>